<evidence type="ECO:0000256" key="13">
    <source>
        <dbReference type="SAM" id="Phobius"/>
    </source>
</evidence>
<keyword evidence="4 12" id="KW-0812">Transmembrane</keyword>
<keyword evidence="3 12" id="KW-0633">Potassium transport</keyword>
<dbReference type="SUPFAM" id="SSF81324">
    <property type="entry name" value="Voltage-gated potassium channels"/>
    <property type="match status" value="1"/>
</dbReference>
<sequence>FEMMNDIEFRGLLIRMLDDFSDLDRRKFHFAAGKIIPRCLRDNYTIENSFTVMEIIMTSDFHHLIQVLKQIQREDWACILTGIIPSLVRGNCFDNLTSLFEGYMQDHSPISITSTSLPVSKGKSSLYEILNDSQEDRWNQNDKIKTEIYMSDSLELVSSYKSKFERGLNQITDDIFVDRDYKPCTYERPFISVWGWVCLLLSVLAPLICNQFLTNHLSQMKRAKSGFALHIRLTCMLPCISMILIHVNVMTAIFEYLHVTVMKLFIDCVCDIELWRIDGSSDYILLHSELCTDVIGYDHIRLRQNSNSEYLGNDRTLEKNENGKLFRGKGNEDVLLLNNDTSHPSFGAISTIQQQPLQQARIVSKHGDINLSRRHIKNRKRQFLADIFITLIDLKWSWIISLFVITFIASWVLFAIIWSSLMYFHGDFAFDKNINSTSCIQGVHTLAGVFLFSLETQQTIGYGTRSISETCPGAILILILQALFGLIIQAFLLGLIYTKLSRPKKRSETLMWSHESVICMCDGHLSLQVRLGDMRNRSNIVEAHVRMYFVQKRVTQEGEVLPLHLADMNVGFDKGEDRLFLIWPLIIEHRIDQNSPLWTMSKEDLTRGDKHFEVILILEGIIEPTGMTTQARTSYLPSEIKWGHRFERLIDFNEHKRVYEIDYSKFHVTYPLMDDAQIPSCSAKELYERRKQNL</sequence>
<dbReference type="GO" id="GO:1990573">
    <property type="term" value="P:potassium ion import across plasma membrane"/>
    <property type="evidence" value="ECO:0007669"/>
    <property type="project" value="TreeGrafter"/>
</dbReference>
<feature type="domain" description="Potassium channel inwardly rectifying transmembrane" evidence="14">
    <location>
        <begin position="363"/>
        <end position="503"/>
    </location>
</feature>
<keyword evidence="5 12" id="KW-0851">Voltage-gated channel</keyword>
<dbReference type="Proteomes" id="UP000681722">
    <property type="component" value="Unassembled WGS sequence"/>
</dbReference>
<dbReference type="InterPro" id="IPR040445">
    <property type="entry name" value="Kir_TM"/>
</dbReference>
<dbReference type="PANTHER" id="PTHR11767">
    <property type="entry name" value="INWARD RECTIFIER POTASSIUM CHANNEL"/>
    <property type="match status" value="1"/>
</dbReference>
<comment type="similarity">
    <text evidence="12">Belongs to the inward rectifier-type potassium channel (TC 1.A.2.1) family.</text>
</comment>
<evidence type="ECO:0000313" key="16">
    <source>
        <dbReference type="EMBL" id="CAF1072755.1"/>
    </source>
</evidence>
<dbReference type="OrthoDB" id="273257at2759"/>
<dbReference type="Pfam" id="PF01007">
    <property type="entry name" value="IRK"/>
    <property type="match status" value="1"/>
</dbReference>
<dbReference type="PRINTS" id="PR01320">
    <property type="entry name" value="KIRCHANNEL"/>
</dbReference>
<evidence type="ECO:0000256" key="5">
    <source>
        <dbReference type="ARBA" id="ARBA00022882"/>
    </source>
</evidence>
<dbReference type="GO" id="GO:0034702">
    <property type="term" value="C:monoatomic ion channel complex"/>
    <property type="evidence" value="ECO:0007669"/>
    <property type="project" value="UniProtKB-KW"/>
</dbReference>
<dbReference type="InterPro" id="IPR041647">
    <property type="entry name" value="IRK_C"/>
</dbReference>
<dbReference type="EMBL" id="CAJOBC010004758">
    <property type="protein sequence ID" value="CAF3839716.1"/>
    <property type="molecule type" value="Genomic_DNA"/>
</dbReference>
<keyword evidence="7 13" id="KW-1133">Transmembrane helix</keyword>
<comment type="subcellular location">
    <subcellularLocation>
        <location evidence="1 12">Membrane</location>
        <topology evidence="1 12">Multi-pass membrane protein</topology>
    </subcellularLocation>
</comment>
<dbReference type="FunFam" id="2.60.40.1400:FF:000001">
    <property type="entry name" value="G protein-activated inward rectifier potassium channel 2"/>
    <property type="match status" value="1"/>
</dbReference>
<dbReference type="GO" id="GO:0005242">
    <property type="term" value="F:inward rectifier potassium channel activity"/>
    <property type="evidence" value="ECO:0007669"/>
    <property type="project" value="InterPro"/>
</dbReference>
<dbReference type="AlphaFoldDB" id="A0A814M0G9"/>
<dbReference type="Gene3D" id="1.10.287.70">
    <property type="match status" value="1"/>
</dbReference>
<keyword evidence="18" id="KW-1185">Reference proteome</keyword>
<keyword evidence="9 13" id="KW-0472">Membrane</keyword>
<feature type="domain" description="Inward rectifier potassium channel C-terminal" evidence="15">
    <location>
        <begin position="511"/>
        <end position="689"/>
    </location>
</feature>
<comment type="caution">
    <text evidence="16">The sequence shown here is derived from an EMBL/GenBank/DDBJ whole genome shotgun (WGS) entry which is preliminary data.</text>
</comment>
<evidence type="ECO:0000259" key="15">
    <source>
        <dbReference type="Pfam" id="PF17655"/>
    </source>
</evidence>
<evidence type="ECO:0000256" key="12">
    <source>
        <dbReference type="RuleBase" id="RU003822"/>
    </source>
</evidence>
<comment type="catalytic activity">
    <reaction evidence="11">
        <text>K(+)(in) = K(+)(out)</text>
        <dbReference type="Rhea" id="RHEA:29463"/>
        <dbReference type="ChEBI" id="CHEBI:29103"/>
    </reaction>
</comment>
<feature type="non-terminal residue" evidence="16">
    <location>
        <position position="1"/>
    </location>
</feature>
<keyword evidence="6 12" id="KW-0630">Potassium</keyword>
<evidence type="ECO:0000256" key="11">
    <source>
        <dbReference type="ARBA" id="ARBA00034430"/>
    </source>
</evidence>
<evidence type="ECO:0000256" key="6">
    <source>
        <dbReference type="ARBA" id="ARBA00022958"/>
    </source>
</evidence>
<keyword evidence="8 12" id="KW-0406">Ion transport</keyword>
<evidence type="ECO:0000256" key="2">
    <source>
        <dbReference type="ARBA" id="ARBA00022448"/>
    </source>
</evidence>
<organism evidence="16 18">
    <name type="scientific">Didymodactylos carnosus</name>
    <dbReference type="NCBI Taxonomy" id="1234261"/>
    <lineage>
        <taxon>Eukaryota</taxon>
        <taxon>Metazoa</taxon>
        <taxon>Spiralia</taxon>
        <taxon>Gnathifera</taxon>
        <taxon>Rotifera</taxon>
        <taxon>Eurotatoria</taxon>
        <taxon>Bdelloidea</taxon>
        <taxon>Philodinida</taxon>
        <taxon>Philodinidae</taxon>
        <taxon>Didymodactylos</taxon>
    </lineage>
</organism>
<name>A0A814M0G9_9BILA</name>
<evidence type="ECO:0000256" key="7">
    <source>
        <dbReference type="ARBA" id="ARBA00022989"/>
    </source>
</evidence>
<proteinExistence type="inferred from homology"/>
<reference evidence="16" key="1">
    <citation type="submission" date="2021-02" db="EMBL/GenBank/DDBJ databases">
        <authorList>
            <person name="Nowell W R."/>
        </authorList>
    </citation>
    <scope>NUCLEOTIDE SEQUENCE</scope>
</reference>
<dbReference type="SUPFAM" id="SSF81296">
    <property type="entry name" value="E set domains"/>
    <property type="match status" value="1"/>
</dbReference>
<protein>
    <submittedName>
        <fullName evidence="16">Uncharacterized protein</fullName>
    </submittedName>
</protein>
<evidence type="ECO:0000256" key="10">
    <source>
        <dbReference type="ARBA" id="ARBA00023303"/>
    </source>
</evidence>
<keyword evidence="10 12" id="KW-0407">Ion channel</keyword>
<gene>
    <name evidence="16" type="ORF">GPM918_LOCUS17360</name>
    <name evidence="17" type="ORF">SRO942_LOCUS17361</name>
</gene>
<feature type="transmembrane region" description="Helical" evidence="13">
    <location>
        <begin position="474"/>
        <end position="497"/>
    </location>
</feature>
<dbReference type="Pfam" id="PF17655">
    <property type="entry name" value="IRK_C"/>
    <property type="match status" value="1"/>
</dbReference>
<keyword evidence="2 12" id="KW-0813">Transport</keyword>
<dbReference type="Gene3D" id="2.60.40.1400">
    <property type="entry name" value="G protein-activated inward rectifier potassium channel 1"/>
    <property type="match status" value="1"/>
</dbReference>
<dbReference type="Proteomes" id="UP000663829">
    <property type="component" value="Unassembled WGS sequence"/>
</dbReference>
<accession>A0A814M0G9</accession>
<evidence type="ECO:0000313" key="18">
    <source>
        <dbReference type="Proteomes" id="UP000663829"/>
    </source>
</evidence>
<dbReference type="InterPro" id="IPR014756">
    <property type="entry name" value="Ig_E-set"/>
</dbReference>
<dbReference type="GO" id="GO:0034765">
    <property type="term" value="P:regulation of monoatomic ion transmembrane transport"/>
    <property type="evidence" value="ECO:0007669"/>
    <property type="project" value="TreeGrafter"/>
</dbReference>
<evidence type="ECO:0000256" key="1">
    <source>
        <dbReference type="ARBA" id="ARBA00004141"/>
    </source>
</evidence>
<dbReference type="GO" id="GO:0005886">
    <property type="term" value="C:plasma membrane"/>
    <property type="evidence" value="ECO:0007669"/>
    <property type="project" value="TreeGrafter"/>
</dbReference>
<feature type="transmembrane region" description="Helical" evidence="13">
    <location>
        <begin position="398"/>
        <end position="424"/>
    </location>
</feature>
<feature type="transmembrane region" description="Helical" evidence="13">
    <location>
        <begin position="233"/>
        <end position="254"/>
    </location>
</feature>
<evidence type="ECO:0000313" key="17">
    <source>
        <dbReference type="EMBL" id="CAF3839716.1"/>
    </source>
</evidence>
<dbReference type="EMBL" id="CAJNOQ010004757">
    <property type="protein sequence ID" value="CAF1072755.1"/>
    <property type="molecule type" value="Genomic_DNA"/>
</dbReference>
<dbReference type="PANTHER" id="PTHR11767:SF102">
    <property type="entry name" value="INWARDLY RECTIFYING POTASSIUM CHANNEL 1, ISOFORM F"/>
    <property type="match status" value="1"/>
</dbReference>
<dbReference type="InterPro" id="IPR013518">
    <property type="entry name" value="K_chnl_inward-rec_Kir_cyto"/>
</dbReference>
<evidence type="ECO:0000256" key="9">
    <source>
        <dbReference type="ARBA" id="ARBA00023136"/>
    </source>
</evidence>
<feature type="transmembrane region" description="Helical" evidence="13">
    <location>
        <begin position="193"/>
        <end position="213"/>
    </location>
</feature>
<evidence type="ECO:0000259" key="14">
    <source>
        <dbReference type="Pfam" id="PF01007"/>
    </source>
</evidence>
<evidence type="ECO:0000256" key="3">
    <source>
        <dbReference type="ARBA" id="ARBA00022538"/>
    </source>
</evidence>
<evidence type="ECO:0000256" key="4">
    <source>
        <dbReference type="ARBA" id="ARBA00022692"/>
    </source>
</evidence>
<evidence type="ECO:0000256" key="8">
    <source>
        <dbReference type="ARBA" id="ARBA00023065"/>
    </source>
</evidence>
<dbReference type="InterPro" id="IPR016449">
    <property type="entry name" value="K_chnl_inward-rec_Kir"/>
</dbReference>